<dbReference type="Proteomes" id="UP000095287">
    <property type="component" value="Unplaced"/>
</dbReference>
<evidence type="ECO:0000313" key="9">
    <source>
        <dbReference type="WBParaSite" id="L893_g18153.t1"/>
    </source>
</evidence>
<dbReference type="SUPFAM" id="SSF49417">
    <property type="entry name" value="p53-like transcription factors"/>
    <property type="match status" value="1"/>
</dbReference>
<protein>
    <submittedName>
        <fullName evidence="9">T-box domain-containing protein</fullName>
    </submittedName>
</protein>
<dbReference type="WBParaSite" id="L893_g18153.t1">
    <property type="protein sequence ID" value="L893_g18153.t1"/>
    <property type="gene ID" value="L893_g18153"/>
</dbReference>
<dbReference type="PROSITE" id="PS50252">
    <property type="entry name" value="TBOX_3"/>
    <property type="match status" value="1"/>
</dbReference>
<keyword evidence="8" id="KW-1185">Reference proteome</keyword>
<dbReference type="InterPro" id="IPR018186">
    <property type="entry name" value="TF_T-box_CS"/>
</dbReference>
<organism evidence="8 9">
    <name type="scientific">Steinernema glaseri</name>
    <dbReference type="NCBI Taxonomy" id="37863"/>
    <lineage>
        <taxon>Eukaryota</taxon>
        <taxon>Metazoa</taxon>
        <taxon>Ecdysozoa</taxon>
        <taxon>Nematoda</taxon>
        <taxon>Chromadorea</taxon>
        <taxon>Rhabditida</taxon>
        <taxon>Tylenchina</taxon>
        <taxon>Panagrolaimomorpha</taxon>
        <taxon>Strongyloidoidea</taxon>
        <taxon>Steinernematidae</taxon>
        <taxon>Steinernema</taxon>
    </lineage>
</organism>
<name>A0A1I7YNL4_9BILA</name>
<dbReference type="Gene3D" id="2.60.40.820">
    <property type="entry name" value="Transcription factor, T-box"/>
    <property type="match status" value="1"/>
</dbReference>
<dbReference type="SMART" id="SM00425">
    <property type="entry name" value="TBOX"/>
    <property type="match status" value="1"/>
</dbReference>
<dbReference type="GO" id="GO:0005634">
    <property type="term" value="C:nucleus"/>
    <property type="evidence" value="ECO:0007669"/>
    <property type="project" value="UniProtKB-SubCell"/>
</dbReference>
<dbReference type="PANTHER" id="PTHR11267:SF195">
    <property type="entry name" value="OPTOMOTOR-BLIND-RELATED-GENE-1, ISOFORM A"/>
    <property type="match status" value="1"/>
</dbReference>
<dbReference type="GO" id="GO:0001708">
    <property type="term" value="P:cell fate specification"/>
    <property type="evidence" value="ECO:0007669"/>
    <property type="project" value="TreeGrafter"/>
</dbReference>
<proteinExistence type="predicted"/>
<dbReference type="GO" id="GO:0000978">
    <property type="term" value="F:RNA polymerase II cis-regulatory region sequence-specific DNA binding"/>
    <property type="evidence" value="ECO:0007669"/>
    <property type="project" value="InterPro"/>
</dbReference>
<evidence type="ECO:0000256" key="1">
    <source>
        <dbReference type="ARBA" id="ARBA00004123"/>
    </source>
</evidence>
<comment type="caution">
    <text evidence="6">Lacks conserved residue(s) required for the propagation of feature annotation.</text>
</comment>
<dbReference type="GO" id="GO:0045893">
    <property type="term" value="P:positive regulation of DNA-templated transcription"/>
    <property type="evidence" value="ECO:0007669"/>
    <property type="project" value="InterPro"/>
</dbReference>
<evidence type="ECO:0000256" key="6">
    <source>
        <dbReference type="PROSITE-ProRule" id="PRU00201"/>
    </source>
</evidence>
<keyword evidence="2" id="KW-0805">Transcription regulation</keyword>
<evidence type="ECO:0000256" key="5">
    <source>
        <dbReference type="ARBA" id="ARBA00023242"/>
    </source>
</evidence>
<dbReference type="InterPro" id="IPR046360">
    <property type="entry name" value="T-box_DNA-bd"/>
</dbReference>
<reference evidence="9" key="1">
    <citation type="submission" date="2016-11" db="UniProtKB">
        <authorList>
            <consortium name="WormBaseParasite"/>
        </authorList>
    </citation>
    <scope>IDENTIFICATION</scope>
</reference>
<dbReference type="PANTHER" id="PTHR11267">
    <property type="entry name" value="T-BOX PROTEIN-RELATED"/>
    <property type="match status" value="1"/>
</dbReference>
<dbReference type="GO" id="GO:0000785">
    <property type="term" value="C:chromatin"/>
    <property type="evidence" value="ECO:0007669"/>
    <property type="project" value="TreeGrafter"/>
</dbReference>
<evidence type="ECO:0000256" key="3">
    <source>
        <dbReference type="ARBA" id="ARBA00023125"/>
    </source>
</evidence>
<comment type="subcellular location">
    <subcellularLocation>
        <location evidence="1 6">Nucleus</location>
    </subcellularLocation>
</comment>
<evidence type="ECO:0000259" key="7">
    <source>
        <dbReference type="PROSITE" id="PS50252"/>
    </source>
</evidence>
<dbReference type="CDD" id="cd00182">
    <property type="entry name" value="T-box"/>
    <property type="match status" value="1"/>
</dbReference>
<evidence type="ECO:0000256" key="2">
    <source>
        <dbReference type="ARBA" id="ARBA00023015"/>
    </source>
</evidence>
<dbReference type="PROSITE" id="PS01264">
    <property type="entry name" value="TBOX_2"/>
    <property type="match status" value="1"/>
</dbReference>
<dbReference type="GO" id="GO:0000981">
    <property type="term" value="F:DNA-binding transcription factor activity, RNA polymerase II-specific"/>
    <property type="evidence" value="ECO:0007669"/>
    <property type="project" value="TreeGrafter"/>
</dbReference>
<keyword evidence="3 6" id="KW-0238">DNA-binding</keyword>
<dbReference type="Pfam" id="PF00907">
    <property type="entry name" value="T-box"/>
    <property type="match status" value="1"/>
</dbReference>
<keyword evidence="4" id="KW-0804">Transcription</keyword>
<dbReference type="InterPro" id="IPR036960">
    <property type="entry name" value="T-box_sf"/>
</dbReference>
<accession>A0A1I7YNL4</accession>
<dbReference type="AlphaFoldDB" id="A0A1I7YNL4"/>
<dbReference type="InterPro" id="IPR008967">
    <property type="entry name" value="p53-like_TF_DNA-bd_sf"/>
</dbReference>
<keyword evidence="5 6" id="KW-0539">Nucleus</keyword>
<evidence type="ECO:0000313" key="8">
    <source>
        <dbReference type="Proteomes" id="UP000095287"/>
    </source>
</evidence>
<sequence>MTTPTPQNYPTLQGTDITVELVDKELWKQLYELGNEMVVTMAGRIPFPKLHMKIRGLNPNSYYKVALSFDRSDDKRPKNSYPLSLVKPYHIRYKFNEGKMESAGTGEPMQPSDRIFHPDGTLQGHVWMQGAIKFDKLKISNGQNDPSKPCVKLFSMHKYHALLHVYSVDNYDIPHLLQEVHVASIPIPYTTFVTVTAYQNRDVIALKLKHINYARGSRTQEPRT</sequence>
<evidence type="ECO:0000256" key="4">
    <source>
        <dbReference type="ARBA" id="ARBA00023163"/>
    </source>
</evidence>
<dbReference type="PRINTS" id="PR00937">
    <property type="entry name" value="TBOX"/>
</dbReference>
<dbReference type="InterPro" id="IPR001699">
    <property type="entry name" value="TF_T-box"/>
</dbReference>
<feature type="domain" description="T-box" evidence="7">
    <location>
        <begin position="21"/>
        <end position="219"/>
    </location>
</feature>